<gene>
    <name evidence="1" type="ORF">MKW98_023622</name>
</gene>
<organism evidence="1 2">
    <name type="scientific">Papaver atlanticum</name>
    <dbReference type="NCBI Taxonomy" id="357466"/>
    <lineage>
        <taxon>Eukaryota</taxon>
        <taxon>Viridiplantae</taxon>
        <taxon>Streptophyta</taxon>
        <taxon>Embryophyta</taxon>
        <taxon>Tracheophyta</taxon>
        <taxon>Spermatophyta</taxon>
        <taxon>Magnoliopsida</taxon>
        <taxon>Ranunculales</taxon>
        <taxon>Papaveraceae</taxon>
        <taxon>Papaveroideae</taxon>
        <taxon>Papaver</taxon>
    </lineage>
</organism>
<protein>
    <submittedName>
        <fullName evidence="1">Uncharacterized protein</fullName>
    </submittedName>
</protein>
<evidence type="ECO:0000313" key="1">
    <source>
        <dbReference type="EMBL" id="KAI3928021.1"/>
    </source>
</evidence>
<proteinExistence type="predicted"/>
<name>A0AAD4SZL4_9MAGN</name>
<sequence>MGTFSDASQPKICGLSSKVASGGFFRYVKECCKMTLFVHVLNGFFRNGIGLLNLGSSRMKLVYFLCREVLTIQELLNGRKATKKFNSGNLLGSGGFGPIYKDGSLYIDIF</sequence>
<reference evidence="1" key="1">
    <citation type="submission" date="2022-04" db="EMBL/GenBank/DDBJ databases">
        <title>A functionally conserved STORR gene fusion in Papaver species that diverged 16.8 million years ago.</title>
        <authorList>
            <person name="Catania T."/>
        </authorList>
    </citation>
    <scope>NUCLEOTIDE SEQUENCE</scope>
    <source>
        <strain evidence="1">S-188037</strain>
    </source>
</reference>
<keyword evidence="2" id="KW-1185">Reference proteome</keyword>
<evidence type="ECO:0000313" key="2">
    <source>
        <dbReference type="Proteomes" id="UP001202328"/>
    </source>
</evidence>
<dbReference type="EMBL" id="JAJJMB010007708">
    <property type="protein sequence ID" value="KAI3928021.1"/>
    <property type="molecule type" value="Genomic_DNA"/>
</dbReference>
<dbReference type="AlphaFoldDB" id="A0AAD4SZL4"/>
<comment type="caution">
    <text evidence="1">The sequence shown here is derived from an EMBL/GenBank/DDBJ whole genome shotgun (WGS) entry which is preliminary data.</text>
</comment>
<dbReference type="Proteomes" id="UP001202328">
    <property type="component" value="Unassembled WGS sequence"/>
</dbReference>
<accession>A0AAD4SZL4</accession>